<dbReference type="PANTHER" id="PTHR30302">
    <property type="entry name" value="HYDROGENASE 1 MATURATION PROTEASE"/>
    <property type="match status" value="1"/>
</dbReference>
<reference evidence="5 6" key="1">
    <citation type="submission" date="2020-02" db="EMBL/GenBank/DDBJ databases">
        <authorList>
            <person name="Hogendoorn C."/>
        </authorList>
    </citation>
    <scope>NUCLEOTIDE SEQUENCE [LARGE SCALE GENOMIC DNA]</scope>
    <source>
        <strain evidence="5">R501</strain>
    </source>
</reference>
<evidence type="ECO:0000256" key="4">
    <source>
        <dbReference type="ARBA" id="ARBA00022801"/>
    </source>
</evidence>
<dbReference type="NCBIfam" id="TIGR00072">
    <property type="entry name" value="hydrog_prot"/>
    <property type="match status" value="1"/>
</dbReference>
<evidence type="ECO:0000313" key="5">
    <source>
        <dbReference type="EMBL" id="CAB1129767.1"/>
    </source>
</evidence>
<dbReference type="PRINTS" id="PR00446">
    <property type="entry name" value="HYDRGNUPTAKE"/>
</dbReference>
<dbReference type="KEGG" id="hfv:R50_2270"/>
<dbReference type="Gene3D" id="3.40.50.1450">
    <property type="entry name" value="HybD-like"/>
    <property type="match status" value="1"/>
</dbReference>
<evidence type="ECO:0000256" key="3">
    <source>
        <dbReference type="ARBA" id="ARBA00022750"/>
    </source>
</evidence>
<dbReference type="Pfam" id="PF01750">
    <property type="entry name" value="HycI"/>
    <property type="match status" value="1"/>
</dbReference>
<proteinExistence type="inferred from homology"/>
<protein>
    <submittedName>
        <fullName evidence="5">Hydrogenase maturation protease</fullName>
    </submittedName>
</protein>
<dbReference type="AlphaFoldDB" id="A0A6F8ZIE8"/>
<evidence type="ECO:0000256" key="2">
    <source>
        <dbReference type="ARBA" id="ARBA00022670"/>
    </source>
</evidence>
<dbReference type="InterPro" id="IPR000671">
    <property type="entry name" value="Peptidase_A31"/>
</dbReference>
<dbReference type="GO" id="GO:0004190">
    <property type="term" value="F:aspartic-type endopeptidase activity"/>
    <property type="evidence" value="ECO:0007669"/>
    <property type="project" value="UniProtKB-KW"/>
</dbReference>
<keyword evidence="6" id="KW-1185">Reference proteome</keyword>
<keyword evidence="2 5" id="KW-0645">Protease</keyword>
<gene>
    <name evidence="5" type="ORF">R50_2270</name>
</gene>
<dbReference type="Proteomes" id="UP000503399">
    <property type="component" value="Chromosome"/>
</dbReference>
<organism evidence="5 6">
    <name type="scientific">Candidatus Hydrogenisulfobacillus filiaventi</name>
    <dbReference type="NCBI Taxonomy" id="2707344"/>
    <lineage>
        <taxon>Bacteria</taxon>
        <taxon>Bacillati</taxon>
        <taxon>Bacillota</taxon>
        <taxon>Clostridia</taxon>
        <taxon>Eubacteriales</taxon>
        <taxon>Clostridiales Family XVII. Incertae Sedis</taxon>
        <taxon>Candidatus Hydrogenisulfobacillus</taxon>
    </lineage>
</organism>
<name>A0A6F8ZIE8_9FIRM</name>
<evidence type="ECO:0000256" key="1">
    <source>
        <dbReference type="ARBA" id="ARBA00006814"/>
    </source>
</evidence>
<dbReference type="PANTHER" id="PTHR30302:SF1">
    <property type="entry name" value="HYDROGENASE 2 MATURATION PROTEASE"/>
    <property type="match status" value="1"/>
</dbReference>
<dbReference type="InterPro" id="IPR023430">
    <property type="entry name" value="Pept_HybD-like_dom_sf"/>
</dbReference>
<dbReference type="SUPFAM" id="SSF53163">
    <property type="entry name" value="HybD-like"/>
    <property type="match status" value="1"/>
</dbReference>
<keyword evidence="4" id="KW-0378">Hydrolase</keyword>
<keyword evidence="3" id="KW-0064">Aspartyl protease</keyword>
<dbReference type="GO" id="GO:0008047">
    <property type="term" value="F:enzyme activator activity"/>
    <property type="evidence" value="ECO:0007669"/>
    <property type="project" value="InterPro"/>
</dbReference>
<dbReference type="GO" id="GO:0016485">
    <property type="term" value="P:protein processing"/>
    <property type="evidence" value="ECO:0007669"/>
    <property type="project" value="TreeGrafter"/>
</dbReference>
<comment type="similarity">
    <text evidence="1">Belongs to the peptidase A31 family.</text>
</comment>
<dbReference type="EMBL" id="LR778114">
    <property type="protein sequence ID" value="CAB1129767.1"/>
    <property type="molecule type" value="Genomic_DNA"/>
</dbReference>
<evidence type="ECO:0000313" key="6">
    <source>
        <dbReference type="Proteomes" id="UP000503399"/>
    </source>
</evidence>
<sequence length="176" mass="17804">MSGGADAILVAGIGNIFLGDDGFGVEVVHRLDARLLGPDVVVVDFGIRSYDLAFALARPWQAVVLVDAYAGGHPPGTLSLLAIGPESVPAPGTAGPAADAHTLHPLAVLALAGTLTPALPPVWLVGCEPASWGPEEGQMGLTDTVAAAVPAAVELVVDTVRRVRARAGREGKEAAP</sequence>
<accession>A0A6F8ZIE8</accession>